<evidence type="ECO:0000256" key="1">
    <source>
        <dbReference type="ARBA" id="ARBA00004167"/>
    </source>
</evidence>
<evidence type="ECO:0000313" key="7">
    <source>
        <dbReference type="EMBL" id="MBE9114794.1"/>
    </source>
</evidence>
<dbReference type="PANTHER" id="PTHR30093:SF44">
    <property type="entry name" value="TYPE II SECRETION SYSTEM CORE PROTEIN G"/>
    <property type="match status" value="1"/>
</dbReference>
<dbReference type="Pfam" id="PF07963">
    <property type="entry name" value="N_methyl"/>
    <property type="match status" value="1"/>
</dbReference>
<dbReference type="SUPFAM" id="SSF54523">
    <property type="entry name" value="Pili subunits"/>
    <property type="match status" value="1"/>
</dbReference>
<keyword evidence="3 6" id="KW-0812">Transmembrane</keyword>
<evidence type="ECO:0000256" key="3">
    <source>
        <dbReference type="ARBA" id="ARBA00022692"/>
    </source>
</evidence>
<dbReference type="GO" id="GO:0016020">
    <property type="term" value="C:membrane"/>
    <property type="evidence" value="ECO:0007669"/>
    <property type="project" value="UniProtKB-SubCell"/>
</dbReference>
<dbReference type="AlphaFoldDB" id="A0A8J7AXX8"/>
<dbReference type="InterPro" id="IPR012902">
    <property type="entry name" value="N_methyl_site"/>
</dbReference>
<gene>
    <name evidence="7" type="ORF">IQ249_02685</name>
</gene>
<dbReference type="Proteomes" id="UP000654482">
    <property type="component" value="Unassembled WGS sequence"/>
</dbReference>
<evidence type="ECO:0000256" key="5">
    <source>
        <dbReference type="ARBA" id="ARBA00023136"/>
    </source>
</evidence>
<organism evidence="7 8">
    <name type="scientific">Lusitaniella coriacea LEGE 07157</name>
    <dbReference type="NCBI Taxonomy" id="945747"/>
    <lineage>
        <taxon>Bacteria</taxon>
        <taxon>Bacillati</taxon>
        <taxon>Cyanobacteriota</taxon>
        <taxon>Cyanophyceae</taxon>
        <taxon>Spirulinales</taxon>
        <taxon>Lusitaniellaceae</taxon>
        <taxon>Lusitaniella</taxon>
    </lineage>
</organism>
<keyword evidence="2" id="KW-0488">Methylation</keyword>
<name>A0A8J7AXX8_9CYAN</name>
<evidence type="ECO:0000313" key="8">
    <source>
        <dbReference type="Proteomes" id="UP000654482"/>
    </source>
</evidence>
<accession>A0A8J7AXX8</accession>
<evidence type="ECO:0000256" key="4">
    <source>
        <dbReference type="ARBA" id="ARBA00022989"/>
    </source>
</evidence>
<evidence type="ECO:0000256" key="6">
    <source>
        <dbReference type="SAM" id="Phobius"/>
    </source>
</evidence>
<dbReference type="PANTHER" id="PTHR30093">
    <property type="entry name" value="GENERAL SECRETION PATHWAY PROTEIN G"/>
    <property type="match status" value="1"/>
</dbReference>
<keyword evidence="4 6" id="KW-1133">Transmembrane helix</keyword>
<keyword evidence="5 6" id="KW-0472">Membrane</keyword>
<dbReference type="Pfam" id="PF16734">
    <property type="entry name" value="Pilin_GH"/>
    <property type="match status" value="1"/>
</dbReference>
<evidence type="ECO:0000256" key="2">
    <source>
        <dbReference type="ARBA" id="ARBA00022481"/>
    </source>
</evidence>
<feature type="transmembrane region" description="Helical" evidence="6">
    <location>
        <begin position="21"/>
        <end position="46"/>
    </location>
</feature>
<keyword evidence="8" id="KW-1185">Reference proteome</keyword>
<comment type="caution">
    <text evidence="7">The sequence shown here is derived from an EMBL/GenBank/DDBJ whole genome shotgun (WGS) entry which is preliminary data.</text>
</comment>
<dbReference type="PROSITE" id="PS00409">
    <property type="entry name" value="PROKAR_NTER_METHYL"/>
    <property type="match status" value="1"/>
</dbReference>
<dbReference type="EMBL" id="JADEWZ010000003">
    <property type="protein sequence ID" value="MBE9114794.1"/>
    <property type="molecule type" value="Genomic_DNA"/>
</dbReference>
<dbReference type="Gene3D" id="3.30.700.10">
    <property type="entry name" value="Glycoprotein, Type 4 Pilin"/>
    <property type="match status" value="1"/>
</dbReference>
<comment type="subcellular location">
    <subcellularLocation>
        <location evidence="1">Membrane</location>
        <topology evidence="1">Single-pass membrane protein</topology>
    </subcellularLocation>
</comment>
<proteinExistence type="predicted"/>
<protein>
    <submittedName>
        <fullName evidence="7">Type IV pilin-like G/H family protein</fullName>
    </submittedName>
</protein>
<dbReference type="InterPro" id="IPR045584">
    <property type="entry name" value="Pilin-like"/>
</dbReference>
<dbReference type="RefSeq" id="WP_194027886.1">
    <property type="nucleotide sequence ID" value="NZ_JADEWZ010000003.1"/>
</dbReference>
<sequence length="192" mass="20502">MKSEFQAKFLMHLNQKKQNEGFTLIELLVVIIIIGILAAIALPSLLGQANKAKQSEARQNVGSINRAQQAFALGPGRFTDALPDLGLGIKTQTTNYLYTIKTTNNSESAANWGLSVQPTTKTYVGLTGAIVDTKTNEALTVTATCESVERKEFTNVNSAAAPPAPGNDGVNIVCDKAPTPNGIQKWKDLKSG</sequence>
<dbReference type="InterPro" id="IPR031975">
    <property type="entry name" value="Pilin_GH"/>
</dbReference>
<reference evidence="7" key="1">
    <citation type="submission" date="2020-10" db="EMBL/GenBank/DDBJ databases">
        <authorList>
            <person name="Castelo-Branco R."/>
            <person name="Eusebio N."/>
            <person name="Adriana R."/>
            <person name="Vieira A."/>
            <person name="Brugerolle De Fraissinette N."/>
            <person name="Rezende De Castro R."/>
            <person name="Schneider M.P."/>
            <person name="Vasconcelos V."/>
            <person name="Leao P.N."/>
        </authorList>
    </citation>
    <scope>NUCLEOTIDE SEQUENCE</scope>
    <source>
        <strain evidence="7">LEGE 07157</strain>
    </source>
</reference>
<dbReference type="NCBIfam" id="TIGR02532">
    <property type="entry name" value="IV_pilin_GFxxxE"/>
    <property type="match status" value="1"/>
</dbReference>